<gene>
    <name evidence="2" type="ORF">QBC34DRAFT_413638</name>
</gene>
<evidence type="ECO:0000313" key="3">
    <source>
        <dbReference type="Proteomes" id="UP001321760"/>
    </source>
</evidence>
<proteinExistence type="predicted"/>
<dbReference type="EMBL" id="MU865968">
    <property type="protein sequence ID" value="KAK4445165.1"/>
    <property type="molecule type" value="Genomic_DNA"/>
</dbReference>
<reference evidence="2" key="2">
    <citation type="submission" date="2023-05" db="EMBL/GenBank/DDBJ databases">
        <authorList>
            <consortium name="Lawrence Berkeley National Laboratory"/>
            <person name="Steindorff A."/>
            <person name="Hensen N."/>
            <person name="Bonometti L."/>
            <person name="Westerberg I."/>
            <person name="Brannstrom I.O."/>
            <person name="Guillou S."/>
            <person name="Cros-Aarteil S."/>
            <person name="Calhoun S."/>
            <person name="Haridas S."/>
            <person name="Kuo A."/>
            <person name="Mondo S."/>
            <person name="Pangilinan J."/>
            <person name="Riley R."/>
            <person name="Labutti K."/>
            <person name="Andreopoulos B."/>
            <person name="Lipzen A."/>
            <person name="Chen C."/>
            <person name="Yanf M."/>
            <person name="Daum C."/>
            <person name="Ng V."/>
            <person name="Clum A."/>
            <person name="Ohm R."/>
            <person name="Martin F."/>
            <person name="Silar P."/>
            <person name="Natvig D."/>
            <person name="Lalanne C."/>
            <person name="Gautier V."/>
            <person name="Ament-Velasquez S.L."/>
            <person name="Kruys A."/>
            <person name="Hutchinson M.I."/>
            <person name="Powell A.J."/>
            <person name="Barry K."/>
            <person name="Miller A.N."/>
            <person name="Grigoriev I.V."/>
            <person name="Debuchy R."/>
            <person name="Gladieux P."/>
            <person name="Thoren M.H."/>
            <person name="Johannesson H."/>
        </authorList>
    </citation>
    <scope>NUCLEOTIDE SEQUENCE</scope>
    <source>
        <strain evidence="2">PSN243</strain>
    </source>
</reference>
<sequence length="289" mass="32406">MSHSSRSSHRSGRGSSSKHELPGCEHGAAKCGVDPGGCMMPTTKELKKLHPQLKVDGKWILPYAEPDPAEDPEGHRRWRRDFPKWKDTIKCTCGKGYFCREHALWVRGHEAKDKYQRELDQYGYPNCPQWHHDDPELQGTGDRVPTVDEAGEYDEVDDSTGLGQDFGNLNLDPVSRGPYGADSPSDGSFSGYGRDASSYTLYGHQGQHQEAQRHEAGPSDSSYLPARDYSGGNRGTSGGFGSKDPFYYDGPGEQQVYQQDYQQDYQTDAYQETQASGSGRRDQDQRRRR</sequence>
<reference evidence="2" key="1">
    <citation type="journal article" date="2023" name="Mol. Phylogenet. Evol.">
        <title>Genome-scale phylogeny and comparative genomics of the fungal order Sordariales.</title>
        <authorList>
            <person name="Hensen N."/>
            <person name="Bonometti L."/>
            <person name="Westerberg I."/>
            <person name="Brannstrom I.O."/>
            <person name="Guillou S."/>
            <person name="Cros-Aarteil S."/>
            <person name="Calhoun S."/>
            <person name="Haridas S."/>
            <person name="Kuo A."/>
            <person name="Mondo S."/>
            <person name="Pangilinan J."/>
            <person name="Riley R."/>
            <person name="LaButti K."/>
            <person name="Andreopoulos B."/>
            <person name="Lipzen A."/>
            <person name="Chen C."/>
            <person name="Yan M."/>
            <person name="Daum C."/>
            <person name="Ng V."/>
            <person name="Clum A."/>
            <person name="Steindorff A."/>
            <person name="Ohm R.A."/>
            <person name="Martin F."/>
            <person name="Silar P."/>
            <person name="Natvig D.O."/>
            <person name="Lalanne C."/>
            <person name="Gautier V."/>
            <person name="Ament-Velasquez S.L."/>
            <person name="Kruys A."/>
            <person name="Hutchinson M.I."/>
            <person name="Powell A.J."/>
            <person name="Barry K."/>
            <person name="Miller A.N."/>
            <person name="Grigoriev I.V."/>
            <person name="Debuchy R."/>
            <person name="Gladieux P."/>
            <person name="Hiltunen Thoren M."/>
            <person name="Johannesson H."/>
        </authorList>
    </citation>
    <scope>NUCLEOTIDE SEQUENCE</scope>
    <source>
        <strain evidence="2">PSN243</strain>
    </source>
</reference>
<name>A0AAV9G9V2_9PEZI</name>
<feature type="compositionally biased region" description="Basic and acidic residues" evidence="1">
    <location>
        <begin position="279"/>
        <end position="289"/>
    </location>
</feature>
<feature type="region of interest" description="Disordered" evidence="1">
    <location>
        <begin position="154"/>
        <end position="289"/>
    </location>
</feature>
<dbReference type="Proteomes" id="UP001321760">
    <property type="component" value="Unassembled WGS sequence"/>
</dbReference>
<evidence type="ECO:0000313" key="2">
    <source>
        <dbReference type="EMBL" id="KAK4445165.1"/>
    </source>
</evidence>
<feature type="compositionally biased region" description="Basic residues" evidence="1">
    <location>
        <begin position="1"/>
        <end position="12"/>
    </location>
</feature>
<feature type="region of interest" description="Disordered" evidence="1">
    <location>
        <begin position="1"/>
        <end position="26"/>
    </location>
</feature>
<organism evidence="2 3">
    <name type="scientific">Podospora aff. communis PSN243</name>
    <dbReference type="NCBI Taxonomy" id="3040156"/>
    <lineage>
        <taxon>Eukaryota</taxon>
        <taxon>Fungi</taxon>
        <taxon>Dikarya</taxon>
        <taxon>Ascomycota</taxon>
        <taxon>Pezizomycotina</taxon>
        <taxon>Sordariomycetes</taxon>
        <taxon>Sordariomycetidae</taxon>
        <taxon>Sordariales</taxon>
        <taxon>Podosporaceae</taxon>
        <taxon>Podospora</taxon>
    </lineage>
</organism>
<evidence type="ECO:0000256" key="1">
    <source>
        <dbReference type="SAM" id="MobiDB-lite"/>
    </source>
</evidence>
<feature type="compositionally biased region" description="Gly residues" evidence="1">
    <location>
        <begin position="232"/>
        <end position="241"/>
    </location>
</feature>
<comment type="caution">
    <text evidence="2">The sequence shown here is derived from an EMBL/GenBank/DDBJ whole genome shotgun (WGS) entry which is preliminary data.</text>
</comment>
<accession>A0AAV9G9V2</accession>
<dbReference type="AlphaFoldDB" id="A0AAV9G9V2"/>
<protein>
    <submittedName>
        <fullName evidence="2">Uncharacterized protein</fullName>
    </submittedName>
</protein>
<feature type="compositionally biased region" description="Low complexity" evidence="1">
    <location>
        <begin position="253"/>
        <end position="278"/>
    </location>
</feature>
<keyword evidence="3" id="KW-1185">Reference proteome</keyword>